<dbReference type="GO" id="GO:0004074">
    <property type="term" value="F:biliverdin reductase [NAD(P)H] activity"/>
    <property type="evidence" value="ECO:0007669"/>
    <property type="project" value="TreeGrafter"/>
</dbReference>
<dbReference type="Pfam" id="PF13460">
    <property type="entry name" value="NAD_binding_10"/>
    <property type="match status" value="1"/>
</dbReference>
<dbReference type="Gene3D" id="3.40.50.720">
    <property type="entry name" value="NAD(P)-binding Rossmann-like Domain"/>
    <property type="match status" value="1"/>
</dbReference>
<accession>A0A1Y2B626</accession>
<comment type="similarity">
    <text evidence="1">Belongs to the avfA family.</text>
</comment>
<dbReference type="AlphaFoldDB" id="A0A1Y2B626"/>
<dbReference type="OrthoDB" id="10254221at2759"/>
<dbReference type="PANTHER" id="PTHR43355:SF2">
    <property type="entry name" value="FLAVIN REDUCTASE (NADPH)"/>
    <property type="match status" value="1"/>
</dbReference>
<dbReference type="InterPro" id="IPR016040">
    <property type="entry name" value="NAD(P)-bd_dom"/>
</dbReference>
<organism evidence="3 4">
    <name type="scientific">Naematelia encephala</name>
    <dbReference type="NCBI Taxonomy" id="71784"/>
    <lineage>
        <taxon>Eukaryota</taxon>
        <taxon>Fungi</taxon>
        <taxon>Dikarya</taxon>
        <taxon>Basidiomycota</taxon>
        <taxon>Agaricomycotina</taxon>
        <taxon>Tremellomycetes</taxon>
        <taxon>Tremellales</taxon>
        <taxon>Naemateliaceae</taxon>
        <taxon>Naematelia</taxon>
    </lineage>
</organism>
<dbReference type="InParanoid" id="A0A1Y2B626"/>
<evidence type="ECO:0000256" key="1">
    <source>
        <dbReference type="ARBA" id="ARBA00038376"/>
    </source>
</evidence>
<name>A0A1Y2B626_9TREE</name>
<dbReference type="InterPro" id="IPR036291">
    <property type="entry name" value="NAD(P)-bd_dom_sf"/>
</dbReference>
<dbReference type="GO" id="GO:0042602">
    <property type="term" value="F:riboflavin reductase (NADPH) activity"/>
    <property type="evidence" value="ECO:0007669"/>
    <property type="project" value="TreeGrafter"/>
</dbReference>
<keyword evidence="4" id="KW-1185">Reference proteome</keyword>
<dbReference type="STRING" id="71784.A0A1Y2B626"/>
<comment type="caution">
    <text evidence="3">The sequence shown here is derived from an EMBL/GenBank/DDBJ whole genome shotgun (WGS) entry which is preliminary data.</text>
</comment>
<feature type="domain" description="NAD(P)-binding" evidence="2">
    <location>
        <begin position="8"/>
        <end position="201"/>
    </location>
</feature>
<reference evidence="3 4" key="1">
    <citation type="submission" date="2016-07" db="EMBL/GenBank/DDBJ databases">
        <title>Pervasive Adenine N6-methylation of Active Genes in Fungi.</title>
        <authorList>
            <consortium name="DOE Joint Genome Institute"/>
            <person name="Mondo S.J."/>
            <person name="Dannebaum R.O."/>
            <person name="Kuo R.C."/>
            <person name="Labutti K."/>
            <person name="Haridas S."/>
            <person name="Kuo A."/>
            <person name="Salamov A."/>
            <person name="Ahrendt S.R."/>
            <person name="Lipzen A."/>
            <person name="Sullivan W."/>
            <person name="Andreopoulos W.B."/>
            <person name="Clum A."/>
            <person name="Lindquist E."/>
            <person name="Daum C."/>
            <person name="Ramamoorthy G.K."/>
            <person name="Gryganskyi A."/>
            <person name="Culley D."/>
            <person name="Magnuson J.K."/>
            <person name="James T.Y."/>
            <person name="O'Malley M.A."/>
            <person name="Stajich J.E."/>
            <person name="Spatafora J.W."/>
            <person name="Visel A."/>
            <person name="Grigoriev I.V."/>
        </authorList>
    </citation>
    <scope>NUCLEOTIDE SEQUENCE [LARGE SCALE GENOMIC DNA]</scope>
    <source>
        <strain evidence="3 4">68-887.2</strain>
    </source>
</reference>
<evidence type="ECO:0000259" key="2">
    <source>
        <dbReference type="Pfam" id="PF13460"/>
    </source>
</evidence>
<evidence type="ECO:0000313" key="3">
    <source>
        <dbReference type="EMBL" id="ORY30184.1"/>
    </source>
</evidence>
<evidence type="ECO:0000313" key="4">
    <source>
        <dbReference type="Proteomes" id="UP000193986"/>
    </source>
</evidence>
<sequence length="217" mass="23423">MPHYFIIGATGQCGLAFAHAALAAGHTLTLYVRTPSKLDPSLNEHESVKVKVGTLTDEAKLREALSGDTHIDGVISFAGPAAGNKGTPLTDGYKVLVPLLETLGIKRFLILSTPSYIVPEDQLTLKWRAVIGLVKIIGGTAYEDITSFSKDIESSSLDYTLFRVPNLTNGEAGPVEATYVGTGRDGLFLSRKSMVKWCLEEFESGKWIRKAPKIANA</sequence>
<protein>
    <recommendedName>
        <fullName evidence="2">NAD(P)-binding domain-containing protein</fullName>
    </recommendedName>
</protein>
<dbReference type="Proteomes" id="UP000193986">
    <property type="component" value="Unassembled WGS sequence"/>
</dbReference>
<gene>
    <name evidence="3" type="ORF">BCR39DRAFT_153047</name>
</gene>
<dbReference type="PANTHER" id="PTHR43355">
    <property type="entry name" value="FLAVIN REDUCTASE (NADPH)"/>
    <property type="match status" value="1"/>
</dbReference>
<dbReference type="InterPro" id="IPR051606">
    <property type="entry name" value="Polyketide_Oxido-like"/>
</dbReference>
<proteinExistence type="inferred from homology"/>
<dbReference type="EMBL" id="MCFC01000021">
    <property type="protein sequence ID" value="ORY30184.1"/>
    <property type="molecule type" value="Genomic_DNA"/>
</dbReference>
<dbReference type="SUPFAM" id="SSF51735">
    <property type="entry name" value="NAD(P)-binding Rossmann-fold domains"/>
    <property type="match status" value="1"/>
</dbReference>